<comment type="caution">
    <text evidence="1">The sequence shown here is derived from an EMBL/GenBank/DDBJ whole genome shotgun (WGS) entry which is preliminary data.</text>
</comment>
<proteinExistence type="predicted"/>
<gene>
    <name evidence="1" type="ORF">DKG74_01665</name>
</gene>
<evidence type="ECO:0000313" key="2">
    <source>
        <dbReference type="Proteomes" id="UP000245461"/>
    </source>
</evidence>
<sequence>MEEAGAVTNGVTSDAMVAAVEHPGPAPASAVKLGKFSTGVNVDNDLPAWVTPVSPLQFRRVLTK</sequence>
<name>A0A317EHE4_9PROT</name>
<keyword evidence="2" id="KW-1185">Reference proteome</keyword>
<dbReference type="AlphaFoldDB" id="A0A317EHE4"/>
<dbReference type="EMBL" id="QGLE01000001">
    <property type="protein sequence ID" value="PWR25696.1"/>
    <property type="molecule type" value="Genomic_DNA"/>
</dbReference>
<organism evidence="1 2">
    <name type="scientific">Zavarzinia aquatilis</name>
    <dbReference type="NCBI Taxonomy" id="2211142"/>
    <lineage>
        <taxon>Bacteria</taxon>
        <taxon>Pseudomonadati</taxon>
        <taxon>Pseudomonadota</taxon>
        <taxon>Alphaproteobacteria</taxon>
        <taxon>Rhodospirillales</taxon>
        <taxon>Zavarziniaceae</taxon>
        <taxon>Zavarzinia</taxon>
    </lineage>
</organism>
<protein>
    <submittedName>
        <fullName evidence="1">Uncharacterized protein</fullName>
    </submittedName>
</protein>
<dbReference type="Proteomes" id="UP000245461">
    <property type="component" value="Unassembled WGS sequence"/>
</dbReference>
<evidence type="ECO:0000313" key="1">
    <source>
        <dbReference type="EMBL" id="PWR25696.1"/>
    </source>
</evidence>
<accession>A0A317EHE4</accession>
<reference evidence="1 2" key="1">
    <citation type="submission" date="2018-05" db="EMBL/GenBank/DDBJ databases">
        <title>Zavarzinia sp. HR-AS.</title>
        <authorList>
            <person name="Lee Y."/>
            <person name="Jeon C.O."/>
        </authorList>
    </citation>
    <scope>NUCLEOTIDE SEQUENCE [LARGE SCALE GENOMIC DNA]</scope>
    <source>
        <strain evidence="1 2">HR-AS</strain>
    </source>
</reference>